<reference evidence="2" key="2">
    <citation type="submission" date="2020-09" db="EMBL/GenBank/DDBJ databases">
        <authorList>
            <person name="Sun Q."/>
            <person name="Zhou Y."/>
        </authorList>
    </citation>
    <scope>NUCLEOTIDE SEQUENCE</scope>
    <source>
        <strain evidence="2">CGMCC 1.15179</strain>
    </source>
</reference>
<reference evidence="2" key="1">
    <citation type="journal article" date="2014" name="Int. J. Syst. Evol. Microbiol.">
        <title>Complete genome sequence of Corynebacterium casei LMG S-19264T (=DSM 44701T), isolated from a smear-ripened cheese.</title>
        <authorList>
            <consortium name="US DOE Joint Genome Institute (JGI-PGF)"/>
            <person name="Walter F."/>
            <person name="Albersmeier A."/>
            <person name="Kalinowski J."/>
            <person name="Ruckert C."/>
        </authorList>
    </citation>
    <scope>NUCLEOTIDE SEQUENCE</scope>
    <source>
        <strain evidence="2">CGMCC 1.15179</strain>
    </source>
</reference>
<name>A0A8J2YEK3_9BACL</name>
<sequence length="888" mass="102083">MAKKRKQKKLKNPYKFYSGNLIVSRFKRNRACAVYRLSAEDYDLFSTENGDHEEKLSHLQGILEYLEYPGQLKQIPVPVIPEASTFLDKEKVPTGLKVFSEHRVKNMIQYVQDCSYDHKKYLVIGLTQEPIDPIKDFISYVTEGILNPIRTLNEIMADVPFQAAKSEWDRFRKAEQRVFHLLQTKFRLERVDEDELGWLIERSACRGYNPEKKRHKNELVDRYGRVMASPNEVLPGNTDTRLSVKAVRGMIRYQKELPDSLKEGFFSFVSVSRFPEAAYFPGATELFLFAQSFHRPVEVNVTFYPEGANFNKYQLERSSKKAKGQMKHDAKKNQEGWSPQKTRDQALELHERLDQEYKGKEKARPIFRIQVTLCVWGRSEEEVREAREDLMRELNRMKYEVQIPMNIQAQLFYNTLPGVLNPVGHSYNIKATSEWMAAMMPLAQLALGDPKGTLLGRVGTVPVLLDTERGPRDLSKSPSILILGPTGSGKSLLANVIIIGVVLRGGKVLITDIKDERWAWIFELPELADYINVITLSNESDAGRMDPLSLIKVNPEIKEKSIEIATRIIQFLCECSSNDYQGIVLSYAIRHAANSNNPCLQEVINFIERYLEDPEMDIPGVFRRDAEKEVRLLNAKLTHHSQHPKTRLIFGKGTEEPLDLSYPINILQVSGMTVPDPNHADYRQVMAMHMAQAELCRSFVASAEHCLTIYEEAWSNKLKESKKGELNEARAVIQELIKTGRSFNNGVVLISQDNDDLALEEGDEGRIANNIGIRFVFRQNHREEAAKSCAVLGIESSEENLELLTKEKRLPKKHFLMRDLEERVGRVYFPLDEIDPYLYQAFDTSKNAQDRRNEKFGHLRKLPFEEQRRIAKEMAGMAHDRKLEEVLV</sequence>
<dbReference type="EMBL" id="BMHQ01000018">
    <property type="protein sequence ID" value="GGE28652.1"/>
    <property type="molecule type" value="Genomic_DNA"/>
</dbReference>
<dbReference type="RefSeq" id="WP_188649021.1">
    <property type="nucleotide sequence ID" value="NZ_BMHQ01000018.1"/>
</dbReference>
<dbReference type="InterPro" id="IPR051162">
    <property type="entry name" value="T4SS_component"/>
</dbReference>
<comment type="caution">
    <text evidence="2">The sequence shown here is derived from an EMBL/GenBank/DDBJ whole genome shotgun (WGS) entry which is preliminary data.</text>
</comment>
<feature type="coiled-coil region" evidence="1">
    <location>
        <begin position="343"/>
        <end position="400"/>
    </location>
</feature>
<dbReference type="PANTHER" id="PTHR30121">
    <property type="entry name" value="UNCHARACTERIZED PROTEIN YJGR-RELATED"/>
    <property type="match status" value="1"/>
</dbReference>
<dbReference type="Gene3D" id="3.40.50.300">
    <property type="entry name" value="P-loop containing nucleotide triphosphate hydrolases"/>
    <property type="match status" value="2"/>
</dbReference>
<dbReference type="CDD" id="cd01127">
    <property type="entry name" value="TrwB_TraG_TraD_VirD4"/>
    <property type="match status" value="1"/>
</dbReference>
<accession>A0A8J2YEK3</accession>
<dbReference type="AlphaFoldDB" id="A0A8J2YEK3"/>
<dbReference type="SUPFAM" id="SSF52540">
    <property type="entry name" value="P-loop containing nucleoside triphosphate hydrolases"/>
    <property type="match status" value="1"/>
</dbReference>
<keyword evidence="1" id="KW-0175">Coiled coil</keyword>
<evidence type="ECO:0000313" key="2">
    <source>
        <dbReference type="EMBL" id="GGE28652.1"/>
    </source>
</evidence>
<evidence type="ECO:0000313" key="3">
    <source>
        <dbReference type="Proteomes" id="UP000625210"/>
    </source>
</evidence>
<keyword evidence="3" id="KW-1185">Reference proteome</keyword>
<evidence type="ECO:0000256" key="1">
    <source>
        <dbReference type="SAM" id="Coils"/>
    </source>
</evidence>
<dbReference type="InterPro" id="IPR027417">
    <property type="entry name" value="P-loop_NTPase"/>
</dbReference>
<organism evidence="2 3">
    <name type="scientific">Marinithermofilum abyssi</name>
    <dbReference type="NCBI Taxonomy" id="1571185"/>
    <lineage>
        <taxon>Bacteria</taxon>
        <taxon>Bacillati</taxon>
        <taxon>Bacillota</taxon>
        <taxon>Bacilli</taxon>
        <taxon>Bacillales</taxon>
        <taxon>Thermoactinomycetaceae</taxon>
        <taxon>Marinithermofilum</taxon>
    </lineage>
</organism>
<gene>
    <name evidence="2" type="ORF">GCM10011571_33440</name>
</gene>
<proteinExistence type="predicted"/>
<dbReference type="Proteomes" id="UP000625210">
    <property type="component" value="Unassembled WGS sequence"/>
</dbReference>
<dbReference type="Pfam" id="PF12846">
    <property type="entry name" value="AAA_10"/>
    <property type="match status" value="1"/>
</dbReference>
<dbReference type="PANTHER" id="PTHR30121:SF6">
    <property type="entry name" value="SLR6007 PROTEIN"/>
    <property type="match status" value="1"/>
</dbReference>
<protein>
    <submittedName>
        <fullName evidence="2">Conjugal transfer protein</fullName>
    </submittedName>
</protein>